<accession>A0A9X4IXF6</accession>
<dbReference type="InterPro" id="IPR010982">
    <property type="entry name" value="Lambda_DNA-bd_dom_sf"/>
</dbReference>
<dbReference type="InterPro" id="IPR022452">
    <property type="entry name" value="MqsA"/>
</dbReference>
<protein>
    <submittedName>
        <fullName evidence="1">Type II toxin-antitoxin system MqsA family antitoxin</fullName>
    </submittedName>
</protein>
<gene>
    <name evidence="1" type="ORF">L9X51_11650</name>
</gene>
<sequence>MTTKICPICEQGHLSTQEEIIHVEHMGQHGSISSQFSTCDVCGSEQATPANARFNKRAMIAFKKQVQGLLTGVEVRELRKGWGLSQEDAAKIFGGGPVAFSKYESDDVIQSEAMDRLIRVARDVPASLDKLMANAGVKRQTATDWTTVAIVNFHDKLNIKRTHVVRQHEFGLEANYGY</sequence>
<dbReference type="Proteomes" id="UP001140978">
    <property type="component" value="Unassembled WGS sequence"/>
</dbReference>
<evidence type="ECO:0000313" key="2">
    <source>
        <dbReference type="Proteomes" id="UP001140978"/>
    </source>
</evidence>
<organism evidence="1 2">
    <name type="scientific">Vibrio aestuarianus</name>
    <dbReference type="NCBI Taxonomy" id="28171"/>
    <lineage>
        <taxon>Bacteria</taxon>
        <taxon>Pseudomonadati</taxon>
        <taxon>Pseudomonadota</taxon>
        <taxon>Gammaproteobacteria</taxon>
        <taxon>Vibrionales</taxon>
        <taxon>Vibrionaceae</taxon>
        <taxon>Vibrio</taxon>
    </lineage>
</organism>
<dbReference type="InterPro" id="IPR032758">
    <property type="entry name" value="MqsA/HigA-2"/>
</dbReference>
<proteinExistence type="predicted"/>
<dbReference type="AlphaFoldDB" id="A0A9X4IXF6"/>
<dbReference type="SUPFAM" id="SSF47413">
    <property type="entry name" value="lambda repressor-like DNA-binding domains"/>
    <property type="match status" value="1"/>
</dbReference>
<evidence type="ECO:0000313" key="1">
    <source>
        <dbReference type="EMBL" id="MDE1347083.1"/>
    </source>
</evidence>
<dbReference type="InterPro" id="IPR001387">
    <property type="entry name" value="Cro/C1-type_HTH"/>
</dbReference>
<dbReference type="EMBL" id="JAKNAX010000029">
    <property type="protein sequence ID" value="MDE1347083.1"/>
    <property type="molecule type" value="Genomic_DNA"/>
</dbReference>
<name>A0A9X4IXF6_9VIBR</name>
<dbReference type="RefSeq" id="WP_176313013.1">
    <property type="nucleotide sequence ID" value="NZ_JAKNAX010000029.1"/>
</dbReference>
<dbReference type="GO" id="GO:0003677">
    <property type="term" value="F:DNA binding"/>
    <property type="evidence" value="ECO:0007669"/>
    <property type="project" value="InterPro"/>
</dbReference>
<dbReference type="NCBIfam" id="TIGR03830">
    <property type="entry name" value="CxxCG_CxxCG_HTH"/>
    <property type="match status" value="1"/>
</dbReference>
<dbReference type="Pfam" id="PF15731">
    <property type="entry name" value="MqsA_antitoxin"/>
    <property type="match status" value="1"/>
</dbReference>
<dbReference type="Gene3D" id="3.10.20.860">
    <property type="match status" value="1"/>
</dbReference>
<comment type="caution">
    <text evidence="1">The sequence shown here is derived from an EMBL/GenBank/DDBJ whole genome shotgun (WGS) entry which is preliminary data.</text>
</comment>
<dbReference type="Gene3D" id="1.10.260.40">
    <property type="entry name" value="lambda repressor-like DNA-binding domains"/>
    <property type="match status" value="1"/>
</dbReference>
<reference evidence="1" key="1">
    <citation type="submission" date="2022-02" db="EMBL/GenBank/DDBJ databases">
        <title>Emergence and expansion in Europe of a Vibrio aestuarianus clonal complex pathogenic for oysters.</title>
        <authorList>
            <person name="Mesnil A."/>
            <person name="Travers M.-A."/>
        </authorList>
    </citation>
    <scope>NUCLEOTIDE SEQUENCE</scope>
    <source>
        <strain evidence="1">19_064_15T1</strain>
    </source>
</reference>
<dbReference type="CDD" id="cd00093">
    <property type="entry name" value="HTH_XRE"/>
    <property type="match status" value="1"/>
</dbReference>